<dbReference type="PANTHER" id="PTHR35572:SF4">
    <property type="entry name" value="PROTEIN CBG15747"/>
    <property type="match status" value="1"/>
</dbReference>
<organism evidence="3 4">
    <name type="scientific">Mesorhabditis spiculigera</name>
    <dbReference type="NCBI Taxonomy" id="96644"/>
    <lineage>
        <taxon>Eukaryota</taxon>
        <taxon>Metazoa</taxon>
        <taxon>Ecdysozoa</taxon>
        <taxon>Nematoda</taxon>
        <taxon>Chromadorea</taxon>
        <taxon>Rhabditida</taxon>
        <taxon>Rhabditina</taxon>
        <taxon>Rhabditomorpha</taxon>
        <taxon>Rhabditoidea</taxon>
        <taxon>Rhabditidae</taxon>
        <taxon>Mesorhabditinae</taxon>
        <taxon>Mesorhabditis</taxon>
    </lineage>
</organism>
<dbReference type="Pfam" id="PF23003">
    <property type="entry name" value="Fn1_2"/>
    <property type="match status" value="3"/>
</dbReference>
<feature type="non-terminal residue" evidence="3">
    <location>
        <position position="1"/>
    </location>
</feature>
<dbReference type="AlphaFoldDB" id="A0AA36D6F3"/>
<comment type="caution">
    <text evidence="3">The sequence shown here is derived from an EMBL/GenBank/DDBJ whole genome shotgun (WGS) entry which is preliminary data.</text>
</comment>
<keyword evidence="1" id="KW-0732">Signal</keyword>
<feature type="domain" description="Abnormal cell migration protein 18-like fibronectin type I" evidence="2">
    <location>
        <begin position="198"/>
        <end position="260"/>
    </location>
</feature>
<proteinExistence type="predicted"/>
<dbReference type="Proteomes" id="UP001177023">
    <property type="component" value="Unassembled WGS sequence"/>
</dbReference>
<feature type="signal peptide" evidence="1">
    <location>
        <begin position="1"/>
        <end position="17"/>
    </location>
</feature>
<name>A0AA36D6F3_9BILA</name>
<accession>A0AA36D6F3</accession>
<feature type="domain" description="Abnormal cell migration protein 18-like fibronectin type I" evidence="2">
    <location>
        <begin position="124"/>
        <end position="185"/>
    </location>
</feature>
<gene>
    <name evidence="3" type="ORF">MSPICULIGERA_LOCUS18868</name>
</gene>
<evidence type="ECO:0000313" key="3">
    <source>
        <dbReference type="EMBL" id="CAJ0580677.1"/>
    </source>
</evidence>
<protein>
    <recommendedName>
        <fullName evidence="2">Abnormal cell migration protein 18-like fibronectin type I domain-containing protein</fullName>
    </recommendedName>
</protein>
<dbReference type="InterPro" id="IPR040282">
    <property type="entry name" value="Mig-18-like"/>
</dbReference>
<sequence>MMWPILWLAVFLPCLLGRTIEEGEVILTPHGMGMHASERIVIPVTDGLLPPLPCVMHEAGVHDHGSSFSKGNFHYLCNNGTAEVMACVSEDGSVIQLGRTFVKNGIRHKCNVAADTVTYEQESMCYENGVHYNVGDSFRNGSFKLTCRDEGVAIDGCYLQNSIYDVLQVGESRIVGHYRHECEQIISGKVRYTVKVIGCVRDDEVYNINQIFTDRHVRYQCMQDGTLQVLGCVDNGLFVELGRDLLMDGLLHRCYKVDRTTFYHKFPCETSLAECIANSITPRV</sequence>
<evidence type="ECO:0000313" key="4">
    <source>
        <dbReference type="Proteomes" id="UP001177023"/>
    </source>
</evidence>
<keyword evidence="4" id="KW-1185">Reference proteome</keyword>
<feature type="chain" id="PRO_5041244186" description="Abnormal cell migration protein 18-like fibronectin type I domain-containing protein" evidence="1">
    <location>
        <begin position="18"/>
        <end position="284"/>
    </location>
</feature>
<feature type="domain" description="Abnormal cell migration protein 18-like fibronectin type I" evidence="2">
    <location>
        <begin position="54"/>
        <end position="117"/>
    </location>
</feature>
<reference evidence="3" key="1">
    <citation type="submission" date="2023-06" db="EMBL/GenBank/DDBJ databases">
        <authorList>
            <person name="Delattre M."/>
        </authorList>
    </citation>
    <scope>NUCLEOTIDE SEQUENCE</scope>
    <source>
        <strain evidence="3">AF72</strain>
    </source>
</reference>
<dbReference type="InterPro" id="IPR055119">
    <property type="entry name" value="Mig18_Fn1"/>
</dbReference>
<evidence type="ECO:0000256" key="1">
    <source>
        <dbReference type="SAM" id="SignalP"/>
    </source>
</evidence>
<dbReference type="PANTHER" id="PTHR35572">
    <property type="entry name" value="PROTEIN CBG04538-RELATED"/>
    <property type="match status" value="1"/>
</dbReference>
<dbReference type="EMBL" id="CATQJA010002662">
    <property type="protein sequence ID" value="CAJ0580677.1"/>
    <property type="molecule type" value="Genomic_DNA"/>
</dbReference>
<evidence type="ECO:0000259" key="2">
    <source>
        <dbReference type="Pfam" id="PF23003"/>
    </source>
</evidence>